<evidence type="ECO:0000256" key="2">
    <source>
        <dbReference type="RuleBase" id="RU003682"/>
    </source>
</evidence>
<keyword evidence="2" id="KW-0408">Iron</keyword>
<organism evidence="4 5">
    <name type="scientific">Oleoguttula mirabilis</name>
    <dbReference type="NCBI Taxonomy" id="1507867"/>
    <lineage>
        <taxon>Eukaryota</taxon>
        <taxon>Fungi</taxon>
        <taxon>Dikarya</taxon>
        <taxon>Ascomycota</taxon>
        <taxon>Pezizomycotina</taxon>
        <taxon>Dothideomycetes</taxon>
        <taxon>Dothideomycetidae</taxon>
        <taxon>Mycosphaerellales</taxon>
        <taxon>Teratosphaeriaceae</taxon>
        <taxon>Oleoguttula</taxon>
    </lineage>
</organism>
<keyword evidence="2" id="KW-0560">Oxidoreductase</keyword>
<dbReference type="AlphaFoldDB" id="A0AAV9J8G8"/>
<dbReference type="InterPro" id="IPR027443">
    <property type="entry name" value="IPNS-like_sf"/>
</dbReference>
<dbReference type="Pfam" id="PF14226">
    <property type="entry name" value="DIOX_N"/>
    <property type="match status" value="1"/>
</dbReference>
<comment type="caution">
    <text evidence="4">The sequence shown here is derived from an EMBL/GenBank/DDBJ whole genome shotgun (WGS) entry which is preliminary data.</text>
</comment>
<keyword evidence="2" id="KW-0479">Metal-binding</keyword>
<dbReference type="Pfam" id="PF03171">
    <property type="entry name" value="2OG-FeII_Oxy"/>
    <property type="match status" value="1"/>
</dbReference>
<feature type="domain" description="Fe2OG dioxygenase" evidence="3">
    <location>
        <begin position="200"/>
        <end position="312"/>
    </location>
</feature>
<gene>
    <name evidence="4" type="ORF">LTR36_008284</name>
</gene>
<dbReference type="EMBL" id="JAVFHQ010000057">
    <property type="protein sequence ID" value="KAK4541059.1"/>
    <property type="molecule type" value="Genomic_DNA"/>
</dbReference>
<name>A0AAV9J8G8_9PEZI</name>
<dbReference type="InterPro" id="IPR050231">
    <property type="entry name" value="Iron_ascorbate_oxido_reductase"/>
</dbReference>
<reference evidence="4 5" key="1">
    <citation type="submission" date="2021-11" db="EMBL/GenBank/DDBJ databases">
        <title>Black yeast isolated from Biological Soil Crust.</title>
        <authorList>
            <person name="Kurbessoian T."/>
        </authorList>
    </citation>
    <scope>NUCLEOTIDE SEQUENCE [LARGE SCALE GENOMIC DNA]</scope>
    <source>
        <strain evidence="4 5">CCFEE 5522</strain>
    </source>
</reference>
<dbReference type="PROSITE" id="PS51471">
    <property type="entry name" value="FE2OG_OXY"/>
    <property type="match status" value="1"/>
</dbReference>
<protein>
    <recommendedName>
        <fullName evidence="3">Fe2OG dioxygenase domain-containing protein</fullName>
    </recommendedName>
</protein>
<dbReference type="Proteomes" id="UP001324427">
    <property type="component" value="Unassembled WGS sequence"/>
</dbReference>
<proteinExistence type="inferred from homology"/>
<keyword evidence="5" id="KW-1185">Reference proteome</keyword>
<dbReference type="Gene3D" id="2.60.120.330">
    <property type="entry name" value="B-lactam Antibiotic, Isopenicillin N Synthase, Chain"/>
    <property type="match status" value="1"/>
</dbReference>
<dbReference type="GO" id="GO:0046872">
    <property type="term" value="F:metal ion binding"/>
    <property type="evidence" value="ECO:0007669"/>
    <property type="project" value="UniProtKB-KW"/>
</dbReference>
<evidence type="ECO:0000256" key="1">
    <source>
        <dbReference type="ARBA" id="ARBA00008056"/>
    </source>
</evidence>
<evidence type="ECO:0000259" key="3">
    <source>
        <dbReference type="PROSITE" id="PS51471"/>
    </source>
</evidence>
<dbReference type="InterPro" id="IPR005123">
    <property type="entry name" value="Oxoglu/Fe-dep_dioxygenase_dom"/>
</dbReference>
<sequence length="389" mass="43566">MAPLTSHHLLPPFAEGIKTAPLVSVSLAKLESGDKEASDAFFRACRELGFFYLDMLGSELGEKIVSEAEQLNAFQKEFFKMPYEVKDKYGRPHLDPFYAYRYNDLDVKDENGVTVRAESYNVSSRSYWVRPGLPCDIQNHDPFLIEDLPALRKDDIRGLCERLACPPMILENQELFNNYVVHCRAAIDCLLEHLNTHLELPAGTLANLHRINERSGDHVRLVQAPPSTFNEARAQRSITVLFNWLGGLQIRVPDTIEWVYVRPIPGSCVVNLGDAMVKFTAGLLRSNIHRVVPPVGEQASEARNSLVFFSRPEDAVVLKRLKGGLIDAQPVEENGEAPMTAHEWIMAKGTGQLPGVYTKKGFEWRENDERLKNAPALLTGMPKVVASSA</sequence>
<dbReference type="GO" id="GO:0044283">
    <property type="term" value="P:small molecule biosynthetic process"/>
    <property type="evidence" value="ECO:0007669"/>
    <property type="project" value="UniProtKB-ARBA"/>
</dbReference>
<evidence type="ECO:0000313" key="4">
    <source>
        <dbReference type="EMBL" id="KAK4541059.1"/>
    </source>
</evidence>
<dbReference type="GO" id="GO:0016491">
    <property type="term" value="F:oxidoreductase activity"/>
    <property type="evidence" value="ECO:0007669"/>
    <property type="project" value="UniProtKB-KW"/>
</dbReference>
<accession>A0AAV9J8G8</accession>
<dbReference type="PANTHER" id="PTHR47990">
    <property type="entry name" value="2-OXOGLUTARATE (2OG) AND FE(II)-DEPENDENT OXYGENASE SUPERFAMILY PROTEIN-RELATED"/>
    <property type="match status" value="1"/>
</dbReference>
<comment type="similarity">
    <text evidence="1 2">Belongs to the iron/ascorbate-dependent oxidoreductase family.</text>
</comment>
<evidence type="ECO:0000313" key="5">
    <source>
        <dbReference type="Proteomes" id="UP001324427"/>
    </source>
</evidence>
<dbReference type="InterPro" id="IPR044861">
    <property type="entry name" value="IPNS-like_FE2OG_OXY"/>
</dbReference>
<dbReference type="SUPFAM" id="SSF51197">
    <property type="entry name" value="Clavaminate synthase-like"/>
    <property type="match status" value="1"/>
</dbReference>
<dbReference type="InterPro" id="IPR026992">
    <property type="entry name" value="DIOX_N"/>
</dbReference>